<proteinExistence type="predicted"/>
<comment type="caution">
    <text evidence="1">The sequence shown here is derived from an EMBL/GenBank/DDBJ whole genome shotgun (WGS) entry which is preliminary data.</text>
</comment>
<sequence>MNQKTTTPVLRRILVNCADQCYVLVFPVHGFSGISLLTEEVHLELLRKKCRVLAHKLCLGFIFCPSLTLPILVSSIKGKEPRNMSRKASSSHSNSGFSGSGALSHVYIEYPPLTCNIRGARGLFYDDGNKLLVSPTSDQVFSWKTSPFSPLVAPTSDSASEGPVLSVRFSLDAKVLAIQRSNHDIQFWNRETGNTFSQKYRSDSESILGFFWTDCPTCDIVFVKTSGLDMFSLDSELKSLLLVETKKFNVSWYVYTHESRLLLLASGMQCKSFIGYQLSAAGIIRLPRFEMAMAKSEANSKPVLAAEDVHIVTIYGRIYCLQVDRVAMLLHSHRFYRDAVVQQGSLPIYSSKIAVSVVDNVLLVHEVDAKVVILYDIFSDSRAPISAPLPLLLRSYPRAITASSQSNTRDSETSEAKDLSDIEAVIYGDGWTFLVPDLICDAANGLLWKIHLDLEASTFWHPFRAISTSSSEVTSVLEFLQRRKLEAYKAKQLCLAIARTNILERRPVSMVARAIDILVTSYSYSLKTGSHFKGMKAEKNSASGVSQVDSPSPVTVESASRVDSHGKSVHESASGVHNESISRSSTFSGSDSEDNEVIKPQKTTPVDRHSVGGKGESEMQMGPESHSKRFHQSPLQSQLLGPGNNQSNANVTNHQESQILEPSKEVALQLLESGRQNIQTRKLGLDMLRQLSLHHDYVLLLVQDGYYLEALRYTRKNKVNSVRPSLFLEAAYASTDSQHLAAVLRFFSDFIPEFKSTSDHNSYSRVLAEMNSSVAA</sequence>
<name>A0ACC0P8R6_RHOML</name>
<evidence type="ECO:0000313" key="2">
    <source>
        <dbReference type="Proteomes" id="UP001062846"/>
    </source>
</evidence>
<accession>A0ACC0P8R6</accession>
<dbReference type="EMBL" id="CM046390">
    <property type="protein sequence ID" value="KAI8562042.1"/>
    <property type="molecule type" value="Genomic_DNA"/>
</dbReference>
<reference evidence="1" key="1">
    <citation type="submission" date="2022-02" db="EMBL/GenBank/DDBJ databases">
        <title>Plant Genome Project.</title>
        <authorList>
            <person name="Zhang R.-G."/>
        </authorList>
    </citation>
    <scope>NUCLEOTIDE SEQUENCE</scope>
    <source>
        <strain evidence="1">AT1</strain>
    </source>
</reference>
<evidence type="ECO:0000313" key="1">
    <source>
        <dbReference type="EMBL" id="KAI8562042.1"/>
    </source>
</evidence>
<dbReference type="Proteomes" id="UP001062846">
    <property type="component" value="Chromosome 3"/>
</dbReference>
<gene>
    <name evidence="1" type="ORF">RHMOL_Rhmol03G0004300</name>
</gene>
<keyword evidence="2" id="KW-1185">Reference proteome</keyword>
<organism evidence="1 2">
    <name type="scientific">Rhododendron molle</name>
    <name type="common">Chinese azalea</name>
    <name type="synonym">Azalea mollis</name>
    <dbReference type="NCBI Taxonomy" id="49168"/>
    <lineage>
        <taxon>Eukaryota</taxon>
        <taxon>Viridiplantae</taxon>
        <taxon>Streptophyta</taxon>
        <taxon>Embryophyta</taxon>
        <taxon>Tracheophyta</taxon>
        <taxon>Spermatophyta</taxon>
        <taxon>Magnoliopsida</taxon>
        <taxon>eudicotyledons</taxon>
        <taxon>Gunneridae</taxon>
        <taxon>Pentapetalae</taxon>
        <taxon>asterids</taxon>
        <taxon>Ericales</taxon>
        <taxon>Ericaceae</taxon>
        <taxon>Ericoideae</taxon>
        <taxon>Rhodoreae</taxon>
        <taxon>Rhododendron</taxon>
    </lineage>
</organism>
<protein>
    <submittedName>
        <fullName evidence="1">Uncharacterized protein</fullName>
    </submittedName>
</protein>